<dbReference type="Gene3D" id="3.60.21.10">
    <property type="match status" value="1"/>
</dbReference>
<dbReference type="AlphaFoldDB" id="A0A0F9D5L7"/>
<name>A0A0F9D5L7_9ZZZZ</name>
<proteinExistence type="predicted"/>
<organism evidence="2">
    <name type="scientific">marine sediment metagenome</name>
    <dbReference type="NCBI Taxonomy" id="412755"/>
    <lineage>
        <taxon>unclassified sequences</taxon>
        <taxon>metagenomes</taxon>
        <taxon>ecological metagenomes</taxon>
    </lineage>
</organism>
<sequence length="230" mass="26143">MSRILVIGDLHCPAEHPGYLQFCRDLYYQWDCDQVVFIGDIVDHHAISFHAANPHCPGPKDEYTLTKQCIHKWSDAFPDALVCIGNHDERVIRKARSVGIPAKYLRNYNEIWDTPGWLWEYEHHIDDVCFLHGTTRGGINPAWTTMTKKMESVVMGHCHSRAGVKLRTSHNKRRFAMDTGCGIDVAAFQFAYGKHTDERPVLGAGVIIDGIPYYEVMPCGPGELYHKGNF</sequence>
<dbReference type="Pfam" id="PF00149">
    <property type="entry name" value="Metallophos"/>
    <property type="match status" value="1"/>
</dbReference>
<dbReference type="InterPro" id="IPR004843">
    <property type="entry name" value="Calcineurin-like_PHP"/>
</dbReference>
<feature type="domain" description="Calcineurin-like phosphoesterase" evidence="1">
    <location>
        <begin position="3"/>
        <end position="134"/>
    </location>
</feature>
<evidence type="ECO:0000313" key="2">
    <source>
        <dbReference type="EMBL" id="KKL57038.1"/>
    </source>
</evidence>
<gene>
    <name evidence="2" type="ORF">LCGC14_2239390</name>
</gene>
<evidence type="ECO:0000259" key="1">
    <source>
        <dbReference type="Pfam" id="PF00149"/>
    </source>
</evidence>
<dbReference type="EMBL" id="LAZR01030298">
    <property type="protein sequence ID" value="KKL57038.1"/>
    <property type="molecule type" value="Genomic_DNA"/>
</dbReference>
<protein>
    <recommendedName>
        <fullName evidence="1">Calcineurin-like phosphoesterase domain-containing protein</fullName>
    </recommendedName>
</protein>
<accession>A0A0F9D5L7</accession>
<reference evidence="2" key="1">
    <citation type="journal article" date="2015" name="Nature">
        <title>Complex archaea that bridge the gap between prokaryotes and eukaryotes.</title>
        <authorList>
            <person name="Spang A."/>
            <person name="Saw J.H."/>
            <person name="Jorgensen S.L."/>
            <person name="Zaremba-Niedzwiedzka K."/>
            <person name="Martijn J."/>
            <person name="Lind A.E."/>
            <person name="van Eijk R."/>
            <person name="Schleper C."/>
            <person name="Guy L."/>
            <person name="Ettema T.J."/>
        </authorList>
    </citation>
    <scope>NUCLEOTIDE SEQUENCE</scope>
</reference>
<dbReference type="InterPro" id="IPR029052">
    <property type="entry name" value="Metallo-depent_PP-like"/>
</dbReference>
<comment type="caution">
    <text evidence="2">The sequence shown here is derived from an EMBL/GenBank/DDBJ whole genome shotgun (WGS) entry which is preliminary data.</text>
</comment>
<dbReference type="SUPFAM" id="SSF56300">
    <property type="entry name" value="Metallo-dependent phosphatases"/>
    <property type="match status" value="1"/>
</dbReference>
<dbReference type="GO" id="GO:0016787">
    <property type="term" value="F:hydrolase activity"/>
    <property type="evidence" value="ECO:0007669"/>
    <property type="project" value="InterPro"/>
</dbReference>